<evidence type="ECO:0000259" key="2">
    <source>
        <dbReference type="PROSITE" id="PS50158"/>
    </source>
</evidence>
<keyword evidence="1" id="KW-0862">Zinc</keyword>
<dbReference type="EMBL" id="JBDJPC010000007">
    <property type="protein sequence ID" value="KAL1493859.1"/>
    <property type="molecule type" value="Genomic_DNA"/>
</dbReference>
<proteinExistence type="predicted"/>
<accession>A0ABD1EGN0</accession>
<keyword evidence="4" id="KW-1185">Reference proteome</keyword>
<reference evidence="3 4" key="1">
    <citation type="submission" date="2024-05" db="EMBL/GenBank/DDBJ databases">
        <title>Genetic variation in Jamaican populations of the coffee berry borer (Hypothenemus hampei).</title>
        <authorList>
            <person name="Errbii M."/>
            <person name="Myrie A."/>
        </authorList>
    </citation>
    <scope>NUCLEOTIDE SEQUENCE [LARGE SCALE GENOMIC DNA]</scope>
    <source>
        <strain evidence="3">JA-Hopewell-2020-01-JO</strain>
        <tissue evidence="3">Whole body</tissue>
    </source>
</reference>
<dbReference type="GO" id="GO:0008270">
    <property type="term" value="F:zinc ion binding"/>
    <property type="evidence" value="ECO:0007669"/>
    <property type="project" value="UniProtKB-KW"/>
</dbReference>
<dbReference type="Pfam" id="PF00098">
    <property type="entry name" value="zf-CCHC"/>
    <property type="match status" value="1"/>
</dbReference>
<feature type="domain" description="CCHC-type" evidence="2">
    <location>
        <begin position="49"/>
        <end position="64"/>
    </location>
</feature>
<keyword evidence="1" id="KW-0479">Metal-binding</keyword>
<evidence type="ECO:0000313" key="3">
    <source>
        <dbReference type="EMBL" id="KAL1493859.1"/>
    </source>
</evidence>
<dbReference type="SMART" id="SM00343">
    <property type="entry name" value="ZnF_C2HC"/>
    <property type="match status" value="1"/>
</dbReference>
<dbReference type="Proteomes" id="UP001566132">
    <property type="component" value="Unassembled WGS sequence"/>
</dbReference>
<evidence type="ECO:0000313" key="4">
    <source>
        <dbReference type="Proteomes" id="UP001566132"/>
    </source>
</evidence>
<keyword evidence="1" id="KW-0863">Zinc-finger</keyword>
<protein>
    <recommendedName>
        <fullName evidence="2">CCHC-type domain-containing protein</fullName>
    </recommendedName>
</protein>
<dbReference type="Gene3D" id="4.10.60.10">
    <property type="entry name" value="Zinc finger, CCHC-type"/>
    <property type="match status" value="1"/>
</dbReference>
<comment type="caution">
    <text evidence="3">The sequence shown here is derived from an EMBL/GenBank/DDBJ whole genome shotgun (WGS) entry which is preliminary data.</text>
</comment>
<organism evidence="3 4">
    <name type="scientific">Hypothenemus hampei</name>
    <name type="common">Coffee berry borer</name>
    <dbReference type="NCBI Taxonomy" id="57062"/>
    <lineage>
        <taxon>Eukaryota</taxon>
        <taxon>Metazoa</taxon>
        <taxon>Ecdysozoa</taxon>
        <taxon>Arthropoda</taxon>
        <taxon>Hexapoda</taxon>
        <taxon>Insecta</taxon>
        <taxon>Pterygota</taxon>
        <taxon>Neoptera</taxon>
        <taxon>Endopterygota</taxon>
        <taxon>Coleoptera</taxon>
        <taxon>Polyphaga</taxon>
        <taxon>Cucujiformia</taxon>
        <taxon>Curculionidae</taxon>
        <taxon>Scolytinae</taxon>
        <taxon>Hypothenemus</taxon>
    </lineage>
</organism>
<gene>
    <name evidence="3" type="ORF">ABEB36_009545</name>
</gene>
<dbReference type="InterPro" id="IPR001878">
    <property type="entry name" value="Znf_CCHC"/>
</dbReference>
<name>A0ABD1EGN0_HYPHA</name>
<dbReference type="InterPro" id="IPR036875">
    <property type="entry name" value="Znf_CCHC_sf"/>
</dbReference>
<dbReference type="AlphaFoldDB" id="A0ABD1EGN0"/>
<dbReference type="SUPFAM" id="SSF57756">
    <property type="entry name" value="Retrovirus zinc finger-like domains"/>
    <property type="match status" value="1"/>
</dbReference>
<sequence>MELALKDLSFRRQTFILPPSEGFQIQASLLVTHDGIEHRVFISTGKMECFICKEAGHIAANCTNSPINIPNINPSGTKNLTDSISQRPNTLTQKRCLSDITTSDQSSSVRDNQENQSNILNCPLYSPFLKKGNLLSLQKRKRDRCEASPHDFIIPIDNFFAFLKNSFGSSNLHEVALGFAQNNRFTELYKKLKSDAFEQTSISSVQSQSFIDDNSGLDELQ</sequence>
<evidence type="ECO:0000256" key="1">
    <source>
        <dbReference type="PROSITE-ProRule" id="PRU00047"/>
    </source>
</evidence>
<dbReference type="PROSITE" id="PS50158">
    <property type="entry name" value="ZF_CCHC"/>
    <property type="match status" value="1"/>
</dbReference>